<feature type="DNA-binding region" description="H-T-H motif" evidence="2">
    <location>
        <begin position="33"/>
        <end position="52"/>
    </location>
</feature>
<evidence type="ECO:0000259" key="3">
    <source>
        <dbReference type="PROSITE" id="PS50977"/>
    </source>
</evidence>
<dbReference type="GO" id="GO:0003677">
    <property type="term" value="F:DNA binding"/>
    <property type="evidence" value="ECO:0007669"/>
    <property type="project" value="UniProtKB-UniRule"/>
</dbReference>
<dbReference type="GO" id="GO:0000287">
    <property type="term" value="F:magnesium ion binding"/>
    <property type="evidence" value="ECO:0007669"/>
    <property type="project" value="InterPro"/>
</dbReference>
<dbReference type="InterPro" id="IPR020878">
    <property type="entry name" value="RuBisCo_large_chain_AS"/>
</dbReference>
<evidence type="ECO:0000256" key="1">
    <source>
        <dbReference type="ARBA" id="ARBA00023125"/>
    </source>
</evidence>
<evidence type="ECO:0000313" key="5">
    <source>
        <dbReference type="Proteomes" id="UP000241209"/>
    </source>
</evidence>
<evidence type="ECO:0000256" key="2">
    <source>
        <dbReference type="PROSITE-ProRule" id="PRU00335"/>
    </source>
</evidence>
<dbReference type="Proteomes" id="UP000241209">
    <property type="component" value="Unassembled WGS sequence"/>
</dbReference>
<dbReference type="SUPFAM" id="SSF46689">
    <property type="entry name" value="Homeodomain-like"/>
    <property type="match status" value="1"/>
</dbReference>
<organism evidence="4 5">
    <name type="scientific">Mammaliicoccus vitulinus</name>
    <dbReference type="NCBI Taxonomy" id="71237"/>
    <lineage>
        <taxon>Bacteria</taxon>
        <taxon>Bacillati</taxon>
        <taxon>Bacillota</taxon>
        <taxon>Bacilli</taxon>
        <taxon>Bacillales</taxon>
        <taxon>Staphylococcaceae</taxon>
        <taxon>Mammaliicoccus</taxon>
    </lineage>
</organism>
<dbReference type="Gene3D" id="1.10.357.10">
    <property type="entry name" value="Tetracycline Repressor, domain 2"/>
    <property type="match status" value="1"/>
</dbReference>
<dbReference type="InterPro" id="IPR009057">
    <property type="entry name" value="Homeodomain-like_sf"/>
</dbReference>
<dbReference type="PROSITE" id="PS00157">
    <property type="entry name" value="RUBISCO_LARGE"/>
    <property type="match status" value="1"/>
</dbReference>
<dbReference type="EMBL" id="PZFK01000004">
    <property type="protein sequence ID" value="PTI30555.1"/>
    <property type="molecule type" value="Genomic_DNA"/>
</dbReference>
<dbReference type="InterPro" id="IPR001647">
    <property type="entry name" value="HTH_TetR"/>
</dbReference>
<name>A0A2T4PVN6_9STAP</name>
<comment type="caution">
    <text evidence="4">The sequence shown here is derived from an EMBL/GenBank/DDBJ whole genome shotgun (WGS) entry which is preliminary data.</text>
</comment>
<feature type="domain" description="HTH tetR-type" evidence="3">
    <location>
        <begin position="10"/>
        <end position="70"/>
    </location>
</feature>
<evidence type="ECO:0000313" key="4">
    <source>
        <dbReference type="EMBL" id="PTI30555.1"/>
    </source>
</evidence>
<dbReference type="RefSeq" id="WP_107556655.1">
    <property type="nucleotide sequence ID" value="NZ_CP050459.1"/>
</dbReference>
<dbReference type="AlphaFoldDB" id="A0A2T4PVN6"/>
<protein>
    <submittedName>
        <fullName evidence="4">TetR family transcriptional regulator</fullName>
    </submittedName>
</protein>
<proteinExistence type="predicted"/>
<dbReference type="InterPro" id="IPR050624">
    <property type="entry name" value="HTH-type_Tx_Regulator"/>
</dbReference>
<keyword evidence="1 2" id="KW-0238">DNA-binding</keyword>
<dbReference type="PANTHER" id="PTHR43479:SF16">
    <property type="entry name" value="HTH TETR-TYPE DOMAIN-CONTAINING PROTEIN"/>
    <property type="match status" value="1"/>
</dbReference>
<dbReference type="PANTHER" id="PTHR43479">
    <property type="entry name" value="ACREF/ENVCD OPERON REPRESSOR-RELATED"/>
    <property type="match status" value="1"/>
</dbReference>
<gene>
    <name evidence="4" type="ORF">BU072_02360</name>
</gene>
<sequence>MNKHTDLRVIKTKKALNETLIKLLTIKNFSDITVNEICEKSLIHRTTFYKHFMDKFDLLQYTLSENTKGFFKLDLYDRLHKPFQSMEKAFIDKLNDVFDKQMDNNDTAFIDELIKHFIEVFSKDFKDNIDKVSTPTHLPQSLLPYIYGTNLAAIIHWSDSVQGGLDFEKLDEIFNEINIIGLNETK</sequence>
<dbReference type="PROSITE" id="PS50977">
    <property type="entry name" value="HTH_TETR_2"/>
    <property type="match status" value="1"/>
</dbReference>
<dbReference type="STRING" id="1167632.GCA_000286335_02048"/>
<dbReference type="OrthoDB" id="9810250at2"/>
<dbReference type="GO" id="GO:0015977">
    <property type="term" value="P:carbon fixation"/>
    <property type="evidence" value="ECO:0007669"/>
    <property type="project" value="InterPro"/>
</dbReference>
<accession>A0A2T4PVN6</accession>
<reference evidence="4 5" key="1">
    <citation type="journal article" date="2016" name="Front. Microbiol.">
        <title>Comprehensive Phylogenetic Analysis of Bovine Non-aureus Staphylococci Species Based on Whole-Genome Sequencing.</title>
        <authorList>
            <person name="Naushad S."/>
            <person name="Barkema H.W."/>
            <person name="Luby C."/>
            <person name="Condas L.A."/>
            <person name="Nobrega D.B."/>
            <person name="Carson D.A."/>
            <person name="De Buck J."/>
        </authorList>
    </citation>
    <scope>NUCLEOTIDE SEQUENCE [LARGE SCALE GENOMIC DNA]</scope>
    <source>
        <strain evidence="4 5">SNUC 2204</strain>
    </source>
</reference>
<dbReference type="GO" id="GO:0016984">
    <property type="term" value="F:ribulose-bisphosphate carboxylase activity"/>
    <property type="evidence" value="ECO:0007669"/>
    <property type="project" value="InterPro"/>
</dbReference>